<comment type="caution">
    <text evidence="3">The sequence shown here is derived from an EMBL/GenBank/DDBJ whole genome shotgun (WGS) entry which is preliminary data.</text>
</comment>
<feature type="transmembrane region" description="Helical" evidence="1">
    <location>
        <begin position="6"/>
        <end position="29"/>
    </location>
</feature>
<name>A0A6B3QL90_STRTE</name>
<reference evidence="2 4" key="2">
    <citation type="submission" date="2024-10" db="EMBL/GenBank/DDBJ databases">
        <authorList>
            <person name="Wannawong T."/>
            <person name="Kuncharoen N."/>
            <person name="Mhuantong W."/>
        </authorList>
    </citation>
    <scope>NUCLEOTIDE SEQUENCE [LARGE SCALE GENOMIC DNA]</scope>
    <source>
        <strain evidence="2 4">CALK1-4</strain>
    </source>
</reference>
<evidence type="ECO:0000313" key="4">
    <source>
        <dbReference type="Proteomes" id="UP001610810"/>
    </source>
</evidence>
<dbReference type="EMBL" id="JBIQWK010000004">
    <property type="protein sequence ID" value="MFI0573572.1"/>
    <property type="molecule type" value="Genomic_DNA"/>
</dbReference>
<evidence type="ECO:0008006" key="5">
    <source>
        <dbReference type="Google" id="ProtNLM"/>
    </source>
</evidence>
<evidence type="ECO:0000256" key="1">
    <source>
        <dbReference type="SAM" id="Phobius"/>
    </source>
</evidence>
<evidence type="ECO:0000313" key="3">
    <source>
        <dbReference type="EMBL" id="NEV88876.1"/>
    </source>
</evidence>
<gene>
    <name evidence="2" type="ORF">ACH3YB_18295</name>
    <name evidence="3" type="ORF">GUR47_19675</name>
</gene>
<keyword evidence="4" id="KW-1185">Reference proteome</keyword>
<keyword evidence="1" id="KW-1133">Transmembrane helix</keyword>
<feature type="transmembrane region" description="Helical" evidence="1">
    <location>
        <begin position="41"/>
        <end position="63"/>
    </location>
</feature>
<dbReference type="RefSeq" id="WP_087808100.1">
    <property type="nucleotide sequence ID" value="NZ_CBDRGF010000008.1"/>
</dbReference>
<accession>A0A6B3QL90</accession>
<keyword evidence="1" id="KW-0472">Membrane</keyword>
<proteinExistence type="predicted"/>
<keyword evidence="1" id="KW-0812">Transmembrane</keyword>
<reference evidence="3" key="1">
    <citation type="journal article" date="2020" name="Microorganisms">
        <title>Isolation, Genomic and Metabolomic Characterization of Streptomyces tendae VITAKN with Quorum Sensing Inhibitory Activity from Southern India.</title>
        <authorList>
            <person name="Ishaque N.M."/>
            <person name="Burgsdorf I."/>
            <person name="Limlingan Malit J.J."/>
            <person name="Saha S."/>
            <person name="Teta R."/>
            <person name="Ewe D."/>
            <person name="Kannabiran K."/>
            <person name="Hrouzek P."/>
            <person name="Steindler L."/>
            <person name="Costantino V."/>
            <person name="Saurav K."/>
        </authorList>
    </citation>
    <scope>NUCLEOTIDE SEQUENCE</scope>
    <source>
        <strain evidence="3">VITAKN</strain>
    </source>
</reference>
<protein>
    <recommendedName>
        <fullName evidence="5">NfeD-like C-terminal domain-containing protein</fullName>
    </recommendedName>
</protein>
<feature type="transmembrane region" description="Helical" evidence="1">
    <location>
        <begin position="69"/>
        <end position="87"/>
    </location>
</feature>
<evidence type="ECO:0000313" key="2">
    <source>
        <dbReference type="EMBL" id="MFI0573572.1"/>
    </source>
</evidence>
<dbReference type="Proteomes" id="UP001610810">
    <property type="component" value="Unassembled WGS sequence"/>
</dbReference>
<dbReference type="AlphaFoldDB" id="A0A6B3QL90"/>
<organism evidence="3">
    <name type="scientific">Streptomyces tendae</name>
    <dbReference type="NCBI Taxonomy" id="1932"/>
    <lineage>
        <taxon>Bacteria</taxon>
        <taxon>Bacillati</taxon>
        <taxon>Actinomycetota</taxon>
        <taxon>Actinomycetes</taxon>
        <taxon>Kitasatosporales</taxon>
        <taxon>Streptomycetaceae</taxon>
        <taxon>Streptomyces</taxon>
    </lineage>
</organism>
<dbReference type="EMBL" id="JAAIFS010000004">
    <property type="protein sequence ID" value="NEV88876.1"/>
    <property type="molecule type" value="Genomic_DNA"/>
</dbReference>
<dbReference type="Gene3D" id="2.40.50.140">
    <property type="entry name" value="Nucleic acid-binding proteins"/>
    <property type="match status" value="1"/>
</dbReference>
<dbReference type="InterPro" id="IPR012340">
    <property type="entry name" value="NA-bd_OB-fold"/>
</dbReference>
<sequence length="169" mass="16981">MAWFLGLGITGVVLLALSLVFDGVLEGAFGGALDGLLEGWLSLPVVAGFTAMTGFAGAIALGTGWTGPAGAAGVGAVAGVGAGWLTYRFSRALMRDQTAVTPRTDDLLGTSGKVVTAIPADGYGEVLLRLAGQPLKCAARSAVPVARGAEVWVEAVPTGTSVVVRPVDR</sequence>